<dbReference type="PROSITE" id="PS51071">
    <property type="entry name" value="HTH_RPIR"/>
    <property type="match status" value="1"/>
</dbReference>
<dbReference type="InterPro" id="IPR035472">
    <property type="entry name" value="RpiR-like_SIS"/>
</dbReference>
<evidence type="ECO:0000259" key="5">
    <source>
        <dbReference type="PROSITE" id="PS51464"/>
    </source>
</evidence>
<proteinExistence type="predicted"/>
<dbReference type="InterPro" id="IPR001347">
    <property type="entry name" value="SIS_dom"/>
</dbReference>
<dbReference type="InterPro" id="IPR000281">
    <property type="entry name" value="HTH_RpiR"/>
</dbReference>
<dbReference type="Pfam" id="PF01418">
    <property type="entry name" value="HTH_6"/>
    <property type="match status" value="1"/>
</dbReference>
<evidence type="ECO:0000256" key="1">
    <source>
        <dbReference type="ARBA" id="ARBA00023015"/>
    </source>
</evidence>
<evidence type="ECO:0000259" key="4">
    <source>
        <dbReference type="PROSITE" id="PS51071"/>
    </source>
</evidence>
<dbReference type="Gene3D" id="3.40.50.10490">
    <property type="entry name" value="Glucose-6-phosphate isomerase like protein, domain 1"/>
    <property type="match status" value="1"/>
</dbReference>
<comment type="caution">
    <text evidence="6">The sequence shown here is derived from an EMBL/GenBank/DDBJ whole genome shotgun (WGS) entry which is preliminary data.</text>
</comment>
<evidence type="ECO:0000313" key="6">
    <source>
        <dbReference type="EMBL" id="MDR7359106.1"/>
    </source>
</evidence>
<keyword evidence="7" id="KW-1185">Reference proteome</keyword>
<protein>
    <submittedName>
        <fullName evidence="6">DNA-binding MurR/RpiR family transcriptional regulator</fullName>
    </submittedName>
</protein>
<name>A0ABU2BLC7_9MICC</name>
<evidence type="ECO:0000256" key="3">
    <source>
        <dbReference type="ARBA" id="ARBA00023163"/>
    </source>
</evidence>
<dbReference type="RefSeq" id="WP_310291340.1">
    <property type="nucleotide sequence ID" value="NZ_BAAAWO010000001.1"/>
</dbReference>
<keyword evidence="2 6" id="KW-0238">DNA-binding</keyword>
<dbReference type="PANTHER" id="PTHR30514:SF18">
    <property type="entry name" value="RPIR-FAMILY TRANSCRIPTIONAL REGULATOR"/>
    <property type="match status" value="1"/>
</dbReference>
<dbReference type="Gene3D" id="1.10.10.10">
    <property type="entry name" value="Winged helix-like DNA-binding domain superfamily/Winged helix DNA-binding domain"/>
    <property type="match status" value="1"/>
</dbReference>
<sequence length="283" mass="31052">MSEIVEWIDSLVEQREVSSATLRVLEVLKDDPGGTFPLSAQKVATYARVNVASVVRAAQFLGFSGWSEMKQEVRHRYLATLSGDQLLRNRGTSGNSPSRSSMMADVKNLHDFVARADDTQFRRIAELISEANRSMVLATGSYAAPGLQLTHIGQSLGHDLELHMAMSTALASRLRLLKAGDCIISCALWRSSSWILETTRVAKKRGAKVIVISDRRTALSDLADESVIVPSESVSYVRSMTAAMTVTQAVIAELAALDPDRSAMNLMDVEEIWKELNLVEPTD</sequence>
<dbReference type="Proteomes" id="UP001183817">
    <property type="component" value="Unassembled WGS sequence"/>
</dbReference>
<dbReference type="SUPFAM" id="SSF53697">
    <property type="entry name" value="SIS domain"/>
    <property type="match status" value="1"/>
</dbReference>
<dbReference type="SUPFAM" id="SSF46689">
    <property type="entry name" value="Homeodomain-like"/>
    <property type="match status" value="1"/>
</dbReference>
<dbReference type="InterPro" id="IPR009057">
    <property type="entry name" value="Homeodomain-like_sf"/>
</dbReference>
<feature type="domain" description="HTH rpiR-type" evidence="4">
    <location>
        <begin position="4"/>
        <end position="80"/>
    </location>
</feature>
<dbReference type="InterPro" id="IPR046348">
    <property type="entry name" value="SIS_dom_sf"/>
</dbReference>
<dbReference type="PROSITE" id="PS51464">
    <property type="entry name" value="SIS"/>
    <property type="match status" value="1"/>
</dbReference>
<reference evidence="6 7" key="1">
    <citation type="submission" date="2023-07" db="EMBL/GenBank/DDBJ databases">
        <title>Sequencing the genomes of 1000 actinobacteria strains.</title>
        <authorList>
            <person name="Klenk H.-P."/>
        </authorList>
    </citation>
    <scope>NUCLEOTIDE SEQUENCE [LARGE SCALE GENOMIC DNA]</scope>
    <source>
        <strain evidence="6 7">DSM 20167</strain>
    </source>
</reference>
<dbReference type="Pfam" id="PF01380">
    <property type="entry name" value="SIS"/>
    <property type="match status" value="1"/>
</dbReference>
<dbReference type="PANTHER" id="PTHR30514">
    <property type="entry name" value="GLUCOKINASE"/>
    <property type="match status" value="1"/>
</dbReference>
<dbReference type="EMBL" id="JAVDYI010000001">
    <property type="protein sequence ID" value="MDR7359106.1"/>
    <property type="molecule type" value="Genomic_DNA"/>
</dbReference>
<organism evidence="6 7">
    <name type="scientific">Paeniglutamicibacter sulfureus</name>
    <dbReference type="NCBI Taxonomy" id="43666"/>
    <lineage>
        <taxon>Bacteria</taxon>
        <taxon>Bacillati</taxon>
        <taxon>Actinomycetota</taxon>
        <taxon>Actinomycetes</taxon>
        <taxon>Micrococcales</taxon>
        <taxon>Micrococcaceae</taxon>
        <taxon>Paeniglutamicibacter</taxon>
    </lineage>
</organism>
<evidence type="ECO:0000313" key="7">
    <source>
        <dbReference type="Proteomes" id="UP001183817"/>
    </source>
</evidence>
<evidence type="ECO:0000256" key="2">
    <source>
        <dbReference type="ARBA" id="ARBA00023125"/>
    </source>
</evidence>
<dbReference type="InterPro" id="IPR036388">
    <property type="entry name" value="WH-like_DNA-bd_sf"/>
</dbReference>
<keyword evidence="3" id="KW-0804">Transcription</keyword>
<dbReference type="GO" id="GO:0003677">
    <property type="term" value="F:DNA binding"/>
    <property type="evidence" value="ECO:0007669"/>
    <property type="project" value="UniProtKB-KW"/>
</dbReference>
<gene>
    <name evidence="6" type="ORF">J2S64_002797</name>
</gene>
<keyword evidence="1" id="KW-0805">Transcription regulation</keyword>
<feature type="domain" description="SIS" evidence="5">
    <location>
        <begin position="124"/>
        <end position="272"/>
    </location>
</feature>
<dbReference type="InterPro" id="IPR047640">
    <property type="entry name" value="RpiR-like"/>
</dbReference>
<accession>A0ABU2BLC7</accession>
<dbReference type="CDD" id="cd05013">
    <property type="entry name" value="SIS_RpiR"/>
    <property type="match status" value="1"/>
</dbReference>